<dbReference type="PROSITE" id="PS01159">
    <property type="entry name" value="WW_DOMAIN_1"/>
    <property type="match status" value="1"/>
</dbReference>
<feature type="region of interest" description="Disordered" evidence="1">
    <location>
        <begin position="67"/>
        <end position="266"/>
    </location>
</feature>
<reference evidence="3 4" key="1">
    <citation type="submission" date="2024-06" db="EMBL/GenBank/DDBJ databases">
        <authorList>
            <person name="Kraege A."/>
            <person name="Thomma B."/>
        </authorList>
    </citation>
    <scope>NUCLEOTIDE SEQUENCE [LARGE SCALE GENOMIC DNA]</scope>
</reference>
<dbReference type="SMART" id="SM00456">
    <property type="entry name" value="WW"/>
    <property type="match status" value="2"/>
</dbReference>
<feature type="compositionally biased region" description="Low complexity" evidence="1">
    <location>
        <begin position="717"/>
        <end position="732"/>
    </location>
</feature>
<gene>
    <name evidence="3" type="primary">g10734</name>
    <name evidence="3" type="ORF">VP750_LOCUS9627</name>
</gene>
<feature type="compositionally biased region" description="Low complexity" evidence="1">
    <location>
        <begin position="757"/>
        <end position="771"/>
    </location>
</feature>
<feature type="compositionally biased region" description="Polar residues" evidence="1">
    <location>
        <begin position="204"/>
        <end position="224"/>
    </location>
</feature>
<comment type="caution">
    <text evidence="3">The sequence shown here is derived from an EMBL/GenBank/DDBJ whole genome shotgun (WGS) entry which is preliminary data.</text>
</comment>
<feature type="compositionally biased region" description="Polar residues" evidence="1">
    <location>
        <begin position="87"/>
        <end position="98"/>
    </location>
</feature>
<feature type="compositionally biased region" description="Basic and acidic residues" evidence="1">
    <location>
        <begin position="186"/>
        <end position="200"/>
    </location>
</feature>
<dbReference type="Pfam" id="PF00397">
    <property type="entry name" value="WW"/>
    <property type="match status" value="1"/>
</dbReference>
<dbReference type="Gene3D" id="2.20.70.10">
    <property type="match status" value="2"/>
</dbReference>
<dbReference type="CDD" id="cd00201">
    <property type="entry name" value="WW"/>
    <property type="match status" value="2"/>
</dbReference>
<feature type="compositionally biased region" description="Acidic residues" evidence="1">
    <location>
        <begin position="502"/>
        <end position="511"/>
    </location>
</feature>
<feature type="compositionally biased region" description="Low complexity" evidence="1">
    <location>
        <begin position="692"/>
        <end position="701"/>
    </location>
</feature>
<dbReference type="InterPro" id="IPR001202">
    <property type="entry name" value="WW_dom"/>
</dbReference>
<feature type="compositionally biased region" description="Pro residues" evidence="1">
    <location>
        <begin position="702"/>
        <end position="716"/>
    </location>
</feature>
<feature type="compositionally biased region" description="Basic and acidic residues" evidence="1">
    <location>
        <begin position="1"/>
        <end position="10"/>
    </location>
</feature>
<name>A0ABP1G613_9CHLO</name>
<accession>A0ABP1G613</accession>
<organism evidence="3 4">
    <name type="scientific">Coccomyxa viridis</name>
    <dbReference type="NCBI Taxonomy" id="1274662"/>
    <lineage>
        <taxon>Eukaryota</taxon>
        <taxon>Viridiplantae</taxon>
        <taxon>Chlorophyta</taxon>
        <taxon>core chlorophytes</taxon>
        <taxon>Trebouxiophyceae</taxon>
        <taxon>Trebouxiophyceae incertae sedis</taxon>
        <taxon>Coccomyxaceae</taxon>
        <taxon>Coccomyxa</taxon>
    </lineage>
</organism>
<feature type="region of interest" description="Disordered" evidence="1">
    <location>
        <begin position="329"/>
        <end position="383"/>
    </location>
</feature>
<protein>
    <submittedName>
        <fullName evidence="3">G10734 protein</fullName>
    </submittedName>
</protein>
<dbReference type="EMBL" id="CAXHTA020000017">
    <property type="protein sequence ID" value="CAL5227721.1"/>
    <property type="molecule type" value="Genomic_DNA"/>
</dbReference>
<feature type="region of interest" description="Disordered" evidence="1">
    <location>
        <begin position="498"/>
        <end position="571"/>
    </location>
</feature>
<feature type="compositionally biased region" description="Low complexity" evidence="1">
    <location>
        <begin position="103"/>
        <end position="113"/>
    </location>
</feature>
<feature type="compositionally biased region" description="Basic residues" evidence="1">
    <location>
        <begin position="778"/>
        <end position="794"/>
    </location>
</feature>
<feature type="compositionally biased region" description="Acidic residues" evidence="1">
    <location>
        <begin position="817"/>
        <end position="828"/>
    </location>
</feature>
<dbReference type="Proteomes" id="UP001497392">
    <property type="component" value="Unassembled WGS sequence"/>
</dbReference>
<feature type="domain" description="WW" evidence="2">
    <location>
        <begin position="280"/>
        <end position="310"/>
    </location>
</feature>
<evidence type="ECO:0000313" key="4">
    <source>
        <dbReference type="Proteomes" id="UP001497392"/>
    </source>
</evidence>
<feature type="compositionally biased region" description="Low complexity" evidence="1">
    <location>
        <begin position="126"/>
        <end position="141"/>
    </location>
</feature>
<proteinExistence type="predicted"/>
<feature type="domain" description="WW" evidence="2">
    <location>
        <begin position="903"/>
        <end position="936"/>
    </location>
</feature>
<feature type="compositionally biased region" description="Low complexity" evidence="1">
    <location>
        <begin position="225"/>
        <end position="239"/>
    </location>
</feature>
<dbReference type="SUPFAM" id="SSF51045">
    <property type="entry name" value="WW domain"/>
    <property type="match status" value="2"/>
</dbReference>
<sequence>MLKGRGDSASRKPRLFVESTDAKADEEGNDPIAAALAARKRKQEQALKAAAAAAAKAAAANVITYFADDTPVKPKQEQERGDKRPEVTSNGLSEQQQCKVEDTSSPAAPTAASNLQGEAQDGGNPLASLLGYSGDDGSGSEAGDDTPERDAPDGNPEQPHASDDNDSTIDAELANFMEELESSGLLKEDSAVEEPGRDEGQPSAIATVSQHALAPTSTPVDANHSSPPAAAAATAAASAGDDESAESPASTALDASQSMAPAEDGAAAEQRVLGLLTGCPGWHEVMDMASGKVYFWNEGTDEVAWDPPAGSQPRTEGEKEAVFAAAHASSEAITATPESKSAPAEHEVASPSAVELPSSMEAATAEAGRQRTETEREDGELEARPADIPMPDEAVEKAAQDLLTQSWAAAEQLCGPAPLLVRLAVEAEVRLRDWQALAASQRRAAGAGSAAGSLSWGSYQSKVQAELELLQGALPGALQEAQAASASAAAAVAAAAQQVEEAAQEDGEVPAEMDTQGHPPLPEEPQTAPADDTAMDMDTTDDGSPPKASAPASMPATANPPAAATSATVSVPVPTPAQPATAPVLQAQPAAANTLTAQISSRIAAAAATHPAAVSAHSVPSASAALPRPMAPFLAPLPALAPQWPGYYQTPPPYAYPHMPYPYMPYSMPYAVPQVPQAASAPLPASNPHPAAPGAVASAPESAPPLPLEEQPPLPSSAPEAAPPAASAAPSAKQKEYRAEPVRAATPPAPAEPPDQAPAAAAAAAAAAVAAPEEESRKRKLKKGAAASAKKRAAVKVGSLAPSVLNKWAAARKDLEDKEEGDEEMDTEAVERRRMREAEEWRLKQLRSGVSSQANSNFQPLAMDWREKIKAAKGRPAEAPKAAAVKAQPKKYATKPDLEVFSGGLPPGWKALWDKQSGEIYYGNPTTKETSWEKPE</sequence>
<evidence type="ECO:0000259" key="2">
    <source>
        <dbReference type="PROSITE" id="PS50020"/>
    </source>
</evidence>
<feature type="region of interest" description="Disordered" evidence="1">
    <location>
        <begin position="679"/>
        <end position="796"/>
    </location>
</feature>
<dbReference type="InterPro" id="IPR036020">
    <property type="entry name" value="WW_dom_sf"/>
</dbReference>
<evidence type="ECO:0000313" key="3">
    <source>
        <dbReference type="EMBL" id="CAL5227721.1"/>
    </source>
</evidence>
<feature type="compositionally biased region" description="Basic and acidic residues" evidence="1">
    <location>
        <begin position="70"/>
        <end position="86"/>
    </location>
</feature>
<evidence type="ECO:0000256" key="1">
    <source>
        <dbReference type="SAM" id="MobiDB-lite"/>
    </source>
</evidence>
<feature type="compositionally biased region" description="Low complexity" evidence="1">
    <location>
        <begin position="545"/>
        <end position="571"/>
    </location>
</feature>
<feature type="compositionally biased region" description="Pro residues" evidence="1">
    <location>
        <begin position="747"/>
        <end position="756"/>
    </location>
</feature>
<dbReference type="PROSITE" id="PS50020">
    <property type="entry name" value="WW_DOMAIN_2"/>
    <property type="match status" value="2"/>
</dbReference>
<dbReference type="PANTHER" id="PTHR47852:SF2">
    <property type="entry name" value="WW DOMAIN-CONTAINING PROTEIN"/>
    <property type="match status" value="1"/>
</dbReference>
<keyword evidence="4" id="KW-1185">Reference proteome</keyword>
<feature type="region of interest" description="Disordered" evidence="1">
    <location>
        <begin position="812"/>
        <end position="832"/>
    </location>
</feature>
<feature type="region of interest" description="Disordered" evidence="1">
    <location>
        <begin position="1"/>
        <end position="29"/>
    </location>
</feature>
<dbReference type="PANTHER" id="PTHR47852">
    <property type="entry name" value="OS06G0298400 PROTEIN"/>
    <property type="match status" value="1"/>
</dbReference>